<dbReference type="Gene3D" id="3.10.580.10">
    <property type="entry name" value="CBS-domain"/>
    <property type="match status" value="1"/>
</dbReference>
<reference evidence="3" key="1">
    <citation type="journal article" date="2021" name="Int. J. Syst. Evol. Microbiol.">
        <title>Actinocatenispora comari sp. nov., an endophytic actinomycete isolated from aerial parts of Comarum salesowianum.</title>
        <authorList>
            <person name="Oyunbileg N."/>
            <person name="Iizaka Y."/>
            <person name="Hamada M."/>
            <person name="Davaapurev B.O."/>
            <person name="Fukumoto A."/>
            <person name="Tsetseg B."/>
            <person name="Kato F."/>
            <person name="Tamura T."/>
            <person name="Batkhuu J."/>
            <person name="Anzai Y."/>
        </authorList>
    </citation>
    <scope>NUCLEOTIDE SEQUENCE [LARGE SCALE GENOMIC DNA]</scope>
    <source>
        <strain evidence="3">NUM-2625</strain>
    </source>
</reference>
<dbReference type="InterPro" id="IPR046342">
    <property type="entry name" value="CBS_dom_sf"/>
</dbReference>
<dbReference type="SUPFAM" id="SSF54631">
    <property type="entry name" value="CBS-domain pair"/>
    <property type="match status" value="1"/>
</dbReference>
<dbReference type="Proteomes" id="UP000614996">
    <property type="component" value="Unassembled WGS sequence"/>
</dbReference>
<name>A0A8J4EJ16_9ACTN</name>
<evidence type="ECO:0000259" key="1">
    <source>
        <dbReference type="Pfam" id="PF00571"/>
    </source>
</evidence>
<sequence>MADVTTTQRVGQAMVTAPSTHGTATTVAQLRRYFADDHVHLALIVAPDGRLVSTVERADLTTTLPGATLARSVGTLAGRTVGPDDPVERAAAILARRRRRRLAVVDGAGRLMGLLCLKRSRTGFCSDADVRARAADRHVRTRAADRHVRARAADRPGCAGEP</sequence>
<protein>
    <recommendedName>
        <fullName evidence="1">CBS domain-containing protein</fullName>
    </recommendedName>
</protein>
<evidence type="ECO:0000313" key="3">
    <source>
        <dbReference type="Proteomes" id="UP000614996"/>
    </source>
</evidence>
<dbReference type="EMBL" id="BOPO01000011">
    <property type="protein sequence ID" value="GIL25836.1"/>
    <property type="molecule type" value="Genomic_DNA"/>
</dbReference>
<dbReference type="Pfam" id="PF00571">
    <property type="entry name" value="CBS"/>
    <property type="match status" value="1"/>
</dbReference>
<keyword evidence="3" id="KW-1185">Reference proteome</keyword>
<dbReference type="AlphaFoldDB" id="A0A8J4EJ16"/>
<organism evidence="2 3">
    <name type="scientific">Actinocatenispora comari</name>
    <dbReference type="NCBI Taxonomy" id="2807577"/>
    <lineage>
        <taxon>Bacteria</taxon>
        <taxon>Bacillati</taxon>
        <taxon>Actinomycetota</taxon>
        <taxon>Actinomycetes</taxon>
        <taxon>Micromonosporales</taxon>
        <taxon>Micromonosporaceae</taxon>
        <taxon>Actinocatenispora</taxon>
    </lineage>
</organism>
<evidence type="ECO:0000313" key="2">
    <source>
        <dbReference type="EMBL" id="GIL25836.1"/>
    </source>
</evidence>
<feature type="domain" description="CBS" evidence="1">
    <location>
        <begin position="80"/>
        <end position="117"/>
    </location>
</feature>
<proteinExistence type="predicted"/>
<comment type="caution">
    <text evidence="2">The sequence shown here is derived from an EMBL/GenBank/DDBJ whole genome shotgun (WGS) entry which is preliminary data.</text>
</comment>
<accession>A0A8J4EJ16</accession>
<gene>
    <name evidence="2" type="ORF">NUM_10900</name>
</gene>
<dbReference type="InterPro" id="IPR000644">
    <property type="entry name" value="CBS_dom"/>
</dbReference>
<dbReference type="RefSeq" id="WP_207123434.1">
    <property type="nucleotide sequence ID" value="NZ_BOPO01000011.1"/>
</dbReference>